<organism evidence="1 2">
    <name type="scientific">Azorhizobium caulinodans (strain ATCC 43989 / DSM 5975 / JCM 20966 / LMG 6465 / NBRC 14845 / NCIMB 13405 / ORS 571)</name>
    <dbReference type="NCBI Taxonomy" id="438753"/>
    <lineage>
        <taxon>Bacteria</taxon>
        <taxon>Pseudomonadati</taxon>
        <taxon>Pseudomonadota</taxon>
        <taxon>Alphaproteobacteria</taxon>
        <taxon>Hyphomicrobiales</taxon>
        <taxon>Xanthobacteraceae</taxon>
        <taxon>Azorhizobium</taxon>
    </lineage>
</organism>
<protein>
    <recommendedName>
        <fullName evidence="3">ATP-grasp domain-containing protein</fullName>
    </recommendedName>
</protein>
<reference evidence="1 2" key="6">
    <citation type="journal article" date="2011" name="Appl. Environ. Microbiol.">
        <title>Involvement of the azorhizobial chromosome partition gene (parA) in the onset of bacteroid differentiation during Sesbania rostrata stem nodule development.</title>
        <authorList>
            <person name="Liu CT."/>
            <person name="Lee KB."/>
            <person name="Wang YS."/>
            <person name="Peng MH."/>
            <person name="Lee KT."/>
            <person name="Suzuki S."/>
            <person name="Suzuki T."/>
            <person name="Oyaizu H."/>
        </authorList>
    </citation>
    <scope>NUCLEOTIDE SEQUENCE [LARGE SCALE GENOMIC DNA]</scope>
    <source>
        <strain evidence="2">ATCC 43989 / DSM 5975 / JCM 20966 / LMG 6465 / NBRC 14845 / NCIMB 13405 / ORS 571</strain>
    </source>
</reference>
<dbReference type="SUPFAM" id="SSF56059">
    <property type="entry name" value="Glutathione synthetase ATP-binding domain-like"/>
    <property type="match status" value="1"/>
</dbReference>
<reference evidence="2" key="2">
    <citation type="submission" date="2007-04" db="EMBL/GenBank/DDBJ databases">
        <title>Complete genome sequence of the nitrogen-fixing bacterium Azorhizobium caulinodans ORS571.</title>
        <authorList>
            <person name="Lee K.B."/>
            <person name="Backer P.D."/>
            <person name="Aono T."/>
            <person name="Liu C.T."/>
            <person name="Suzuki S."/>
            <person name="Suzuki T."/>
            <person name="Kaneko T."/>
            <person name="Yamada M."/>
            <person name="Tabata S."/>
            <person name="Kupfer D.M."/>
            <person name="Najar F.Z."/>
            <person name="Wiley G.B."/>
            <person name="Roe B."/>
            <person name="Binnewies T."/>
            <person name="Ussery D."/>
            <person name="Vereecke D."/>
            <person name="Gevers D."/>
            <person name="Holsters M."/>
            <person name="Oyaizu H."/>
        </authorList>
    </citation>
    <scope>NUCLEOTIDE SEQUENCE [LARGE SCALE GENOMIC DNA]</scope>
    <source>
        <strain evidence="2">ATCC 43989 / DSM 5975 / JCM 20966 / LMG 6465 / NBRC 14845 / NCIMB 13405 / ORS 571</strain>
    </source>
</reference>
<name>A8IDR2_AZOC5</name>
<reference evidence="1 2" key="1">
    <citation type="journal article" date="2007" name="Appl. Environ. Microbiol.">
        <title>Rhizobial factors required for stem nodule maturation and maintenance in Sesbania rostrata-Azorhizobium caulinodans ORS571 symbiosis.</title>
        <authorList>
            <person name="Suzuki S."/>
            <person name="Aono T."/>
            <person name="Lee KB."/>
            <person name="Suzuki T."/>
            <person name="Liu CT."/>
            <person name="Miwa H."/>
            <person name="Wakao S."/>
            <person name="Iki T."/>
            <person name="Oyaizu H."/>
        </authorList>
    </citation>
    <scope>NUCLEOTIDE SEQUENCE [LARGE SCALE GENOMIC DNA]</scope>
    <source>
        <strain evidence="2">ATCC 43989 / DSM 5975 / JCM 20966 / LMG 6465 / NBRC 14845 / NCIMB 13405 / ORS 571</strain>
    </source>
</reference>
<reference evidence="1 2" key="3">
    <citation type="journal article" date="2008" name="BMC Genomics">
        <title>The genome of the versatile nitrogen fixer Azorhizobium caulinodans ORS571.</title>
        <authorList>
            <person name="Lee KB."/>
            <person name="Backer P.D."/>
            <person name="Aono T."/>
            <person name="Liu CT."/>
            <person name="Suzuki S."/>
            <person name="Suzuki T."/>
            <person name="Kaneko T."/>
            <person name="Yamada M."/>
            <person name="Tabata S."/>
            <person name="Kupfer D.M."/>
            <person name="Najar F.Z."/>
            <person name="Wiley G.B."/>
            <person name="Roe B."/>
            <person name="Binnewies T.T."/>
            <person name="Ussery D.W."/>
            <person name="D'Haeze W."/>
            <person name="Herder J.D."/>
            <person name="Gevers D."/>
            <person name="Vereecke D."/>
            <person name="Holsters M."/>
            <person name="Oyaizu H."/>
        </authorList>
    </citation>
    <scope>NUCLEOTIDE SEQUENCE [LARGE SCALE GENOMIC DNA]</scope>
    <source>
        <strain evidence="2">ATCC 43989 / DSM 5975 / JCM 20966 / LMG 6465 / NBRC 14845 / NCIMB 13405 / ORS 571</strain>
    </source>
</reference>
<sequence length="432" mass="47148">MPHAPAGDPLLSQAFMTIAASSPVRPALSVPARHPLIGVAAMVRGLEARRDMAPVWDGLVARLDADPEDAAALLDMSALLMARKASVKAEQAQAAALSLCRQFHRTYGGGGGLRLLAFVTAGDLMANTPLDFLLTGSDFELDYVYLDPDVSDLSGLPAHDLAIVAIAESPENDPILLRLDALLADWPVPVLNAPAGRIASLTRDGVCALFADEPTVLSPAAVRVPRADLEDHMRNEIGSRLPFSYPMVVRPIGSHAGNGLERITSRDQLTLYLLLQKETEFFISPFIDYSREDGLFRKQRIAFIDGAAYAVHGATSQDWMIHYVNAGMRQHAERRAEEAVFMGGFEADYAVRHAAAFRALTERIGLDYFAIDCAELADGRLLLFEADIAMVIHDADDPQMFPYKVEPIRRLFTAFQDLLIRRAGKGSTRNVA</sequence>
<dbReference type="AlphaFoldDB" id="A8IDR2"/>
<accession>A8IDR2</accession>
<gene>
    <name evidence="1" type="ordered locus">AZC_2980</name>
</gene>
<evidence type="ECO:0000313" key="1">
    <source>
        <dbReference type="EMBL" id="BAF88978.1"/>
    </source>
</evidence>
<evidence type="ECO:0008006" key="3">
    <source>
        <dbReference type="Google" id="ProtNLM"/>
    </source>
</evidence>
<reference evidence="1 2" key="5">
    <citation type="journal article" date="2010" name="Appl. Environ. Microbiol.">
        <title>phrR-like gene praR of Azorhizobium caulinodans ORS571 is essential for symbiosis with Sesbania rostrata and is involved in expression of reb genes.</title>
        <authorList>
            <person name="Akiba N."/>
            <person name="Aono T."/>
            <person name="Toyazaki H."/>
            <person name="Sato S."/>
            <person name="Oyaizu H."/>
        </authorList>
    </citation>
    <scope>NUCLEOTIDE SEQUENCE [LARGE SCALE GENOMIC DNA]</scope>
    <source>
        <strain evidence="2">ATCC 43989 / DSM 5975 / JCM 20966 / LMG 6465 / NBRC 14845 / NCIMB 13405 / ORS 571</strain>
    </source>
</reference>
<dbReference type="HOGENOM" id="CLU_685016_0_0_5"/>
<dbReference type="KEGG" id="azc:AZC_2980"/>
<dbReference type="eggNOG" id="COG0189">
    <property type="taxonomic scope" value="Bacteria"/>
</dbReference>
<evidence type="ECO:0000313" key="2">
    <source>
        <dbReference type="Proteomes" id="UP000000270"/>
    </source>
</evidence>
<proteinExistence type="predicted"/>
<reference evidence="1 2" key="4">
    <citation type="journal article" date="2009" name="Appl. Environ. Microbiol.">
        <title>Comparative genome-wide transcriptional profiling of Azorhizobium caulinodans ORS571 grown under free-living and symbiotic conditions.</title>
        <authorList>
            <person name="Tsukada S."/>
            <person name="Aono T."/>
            <person name="Akiba N."/>
            <person name="Lee KB."/>
            <person name="Liu CT."/>
            <person name="Toyazaki H."/>
            <person name="Oyaizu H."/>
        </authorList>
    </citation>
    <scope>NUCLEOTIDE SEQUENCE [LARGE SCALE GENOMIC DNA]</scope>
    <source>
        <strain evidence="2">ATCC 43989 / DSM 5975 / JCM 20966 / LMG 6465 / NBRC 14845 / NCIMB 13405 / ORS 571</strain>
    </source>
</reference>
<dbReference type="STRING" id="438753.AZC_2980"/>
<keyword evidence="2" id="KW-1185">Reference proteome</keyword>
<dbReference type="EMBL" id="AP009384">
    <property type="protein sequence ID" value="BAF88978.1"/>
    <property type="molecule type" value="Genomic_DNA"/>
</dbReference>
<dbReference type="Proteomes" id="UP000000270">
    <property type="component" value="Chromosome"/>
</dbReference>